<proteinExistence type="predicted"/>
<dbReference type="OrthoDB" id="195732at2"/>
<sequence length="193" mass="21262">MRSASPAFAATLVGALLFWIPANAQPDIRIMAVTEFIDDNVRPWLAEPVILNAIIAQNAAHAQLSQAAIDDLDARWRTELTRAERSMIEAQLSNPLSLYLKGQQRAAGGLITEIFVMDNRGLNVGQSDITSDYWQGDETKWQASFREGVLHIEEAERDESTQLMQTQASLPIRDPRSGAVIGTITFGVNLDAL</sequence>
<reference evidence="1 2" key="1">
    <citation type="submission" date="2019-12" db="EMBL/GenBank/DDBJ databases">
        <title>Shinella kummerowiae sp. nov., a symbiotic bacterium isolated from root nodules of the herbal legume Kummerowia stipulacea.</title>
        <authorList>
            <person name="Gao J."/>
        </authorList>
    </citation>
    <scope>NUCLEOTIDE SEQUENCE [LARGE SCALE GENOMIC DNA]</scope>
    <source>
        <strain evidence="1 2">CCBAU 25048</strain>
    </source>
</reference>
<accession>A0A6N8SAA3</accession>
<organism evidence="1 2">
    <name type="scientific">Shinella kummerowiae</name>
    <dbReference type="NCBI Taxonomy" id="417745"/>
    <lineage>
        <taxon>Bacteria</taxon>
        <taxon>Pseudomonadati</taxon>
        <taxon>Pseudomonadota</taxon>
        <taxon>Alphaproteobacteria</taxon>
        <taxon>Hyphomicrobiales</taxon>
        <taxon>Rhizobiaceae</taxon>
        <taxon>Shinella</taxon>
    </lineage>
</organism>
<gene>
    <name evidence="1" type="ORF">GR138_00165</name>
</gene>
<comment type="caution">
    <text evidence="1">The sequence shown here is derived from an EMBL/GenBank/DDBJ whole genome shotgun (WGS) entry which is preliminary data.</text>
</comment>
<dbReference type="RefSeq" id="WP_160856602.1">
    <property type="nucleotide sequence ID" value="NZ_WUMK01000001.1"/>
</dbReference>
<evidence type="ECO:0000313" key="2">
    <source>
        <dbReference type="Proteomes" id="UP000435802"/>
    </source>
</evidence>
<evidence type="ECO:0000313" key="1">
    <source>
        <dbReference type="EMBL" id="MXN43580.1"/>
    </source>
</evidence>
<dbReference type="EMBL" id="WUMK01000001">
    <property type="protein sequence ID" value="MXN43580.1"/>
    <property type="molecule type" value="Genomic_DNA"/>
</dbReference>
<dbReference type="Proteomes" id="UP000435802">
    <property type="component" value="Unassembled WGS sequence"/>
</dbReference>
<dbReference type="AlphaFoldDB" id="A0A6N8SAA3"/>
<name>A0A6N8SAA3_9HYPH</name>
<keyword evidence="2" id="KW-1185">Reference proteome</keyword>
<protein>
    <submittedName>
        <fullName evidence="1">Uncharacterized protein</fullName>
    </submittedName>
</protein>